<evidence type="ECO:0000259" key="3">
    <source>
        <dbReference type="Pfam" id="PF20167"/>
    </source>
</evidence>
<protein>
    <recommendedName>
        <fullName evidence="3">Putative plant transposon protein domain-containing protein</fullName>
    </recommendedName>
</protein>
<feature type="region of interest" description="Disordered" evidence="2">
    <location>
        <begin position="226"/>
        <end position="276"/>
    </location>
</feature>
<sequence length="424" mass="49884">MAALLRKKKGKAPATSSSEAPLFKTLYHEAHYKKFFIAREVLLEAKIEVDDDSLAPMEVQIKTRKWQKLTRPNLNVGYSLVREFYANAWRTNADKKSPPPYTTQANNDLRLEDVLACLCEEGAQWVVHRDGRPHFLRRTDLQPMAREWYEFVCRSIIPTTNHSKVTLERAVLIHSIIIGEDIRVEEIIADQIYKHVNKTNLRSKLPFPGLISLLCQEKKVSIPGDTLIPRESGINGELMGRVRETRETRKPTRQQQPRQEGQPQQQHFQQPQFPPEFMENFNSTMATMQQHYDQKWDTLQQRFDEAQAENRKSFGEINTRMNQMDDQLSYLCYTHQIANESMFFPYQNTMRQFWEMEHQQIPINLANLNAHRAKEEEMRQERMRYEKVLEEAAAQRAKELNKGKVREEENETDGEETEDEGDEW</sequence>
<evidence type="ECO:0000313" key="5">
    <source>
        <dbReference type="Proteomes" id="UP001341840"/>
    </source>
</evidence>
<evidence type="ECO:0000256" key="1">
    <source>
        <dbReference type="SAM" id="Coils"/>
    </source>
</evidence>
<feature type="domain" description="Putative plant transposon protein" evidence="3">
    <location>
        <begin position="63"/>
        <end position="220"/>
    </location>
</feature>
<feature type="compositionally biased region" description="Basic and acidic residues" evidence="2">
    <location>
        <begin position="396"/>
        <end position="407"/>
    </location>
</feature>
<feature type="compositionally biased region" description="Acidic residues" evidence="2">
    <location>
        <begin position="408"/>
        <end position="424"/>
    </location>
</feature>
<feature type="compositionally biased region" description="Basic and acidic residues" evidence="2">
    <location>
        <begin position="240"/>
        <end position="250"/>
    </location>
</feature>
<evidence type="ECO:0000256" key="2">
    <source>
        <dbReference type="SAM" id="MobiDB-lite"/>
    </source>
</evidence>
<reference evidence="4 5" key="1">
    <citation type="journal article" date="2023" name="Plants (Basel)">
        <title>Bridging the Gap: Combining Genomics and Transcriptomics Approaches to Understand Stylosanthes scabra, an Orphan Legume from the Brazilian Caatinga.</title>
        <authorList>
            <person name="Ferreira-Neto J.R.C."/>
            <person name="da Silva M.D."/>
            <person name="Binneck E."/>
            <person name="de Melo N.F."/>
            <person name="da Silva R.H."/>
            <person name="de Melo A.L.T.M."/>
            <person name="Pandolfi V."/>
            <person name="Bustamante F.O."/>
            <person name="Brasileiro-Vidal A.C."/>
            <person name="Benko-Iseppon A.M."/>
        </authorList>
    </citation>
    <scope>NUCLEOTIDE SEQUENCE [LARGE SCALE GENOMIC DNA]</scope>
    <source>
        <tissue evidence="4">Leaves</tissue>
    </source>
</reference>
<feature type="region of interest" description="Disordered" evidence="2">
    <location>
        <begin position="396"/>
        <end position="424"/>
    </location>
</feature>
<keyword evidence="5" id="KW-1185">Reference proteome</keyword>
<dbReference type="Proteomes" id="UP001341840">
    <property type="component" value="Unassembled WGS sequence"/>
</dbReference>
<dbReference type="EMBL" id="JASCZI010031665">
    <property type="protein sequence ID" value="MED6127230.1"/>
    <property type="molecule type" value="Genomic_DNA"/>
</dbReference>
<comment type="caution">
    <text evidence="4">The sequence shown here is derived from an EMBL/GenBank/DDBJ whole genome shotgun (WGS) entry which is preliminary data.</text>
</comment>
<gene>
    <name evidence="4" type="ORF">PIB30_086021</name>
</gene>
<evidence type="ECO:0000313" key="4">
    <source>
        <dbReference type="EMBL" id="MED6127230.1"/>
    </source>
</evidence>
<keyword evidence="1" id="KW-0175">Coiled coil</keyword>
<name>A0ABU6RTC8_9FABA</name>
<dbReference type="Pfam" id="PF20167">
    <property type="entry name" value="Transposase_32"/>
    <property type="match status" value="1"/>
</dbReference>
<organism evidence="4 5">
    <name type="scientific">Stylosanthes scabra</name>
    <dbReference type="NCBI Taxonomy" id="79078"/>
    <lineage>
        <taxon>Eukaryota</taxon>
        <taxon>Viridiplantae</taxon>
        <taxon>Streptophyta</taxon>
        <taxon>Embryophyta</taxon>
        <taxon>Tracheophyta</taxon>
        <taxon>Spermatophyta</taxon>
        <taxon>Magnoliopsida</taxon>
        <taxon>eudicotyledons</taxon>
        <taxon>Gunneridae</taxon>
        <taxon>Pentapetalae</taxon>
        <taxon>rosids</taxon>
        <taxon>fabids</taxon>
        <taxon>Fabales</taxon>
        <taxon>Fabaceae</taxon>
        <taxon>Papilionoideae</taxon>
        <taxon>50 kb inversion clade</taxon>
        <taxon>dalbergioids sensu lato</taxon>
        <taxon>Dalbergieae</taxon>
        <taxon>Pterocarpus clade</taxon>
        <taxon>Stylosanthes</taxon>
    </lineage>
</organism>
<proteinExistence type="predicted"/>
<accession>A0ABU6RTC8</accession>
<feature type="coiled-coil region" evidence="1">
    <location>
        <begin position="368"/>
        <end position="395"/>
    </location>
</feature>
<feature type="compositionally biased region" description="Low complexity" evidence="2">
    <location>
        <begin position="253"/>
        <end position="271"/>
    </location>
</feature>
<dbReference type="InterPro" id="IPR046796">
    <property type="entry name" value="Transposase_32_dom"/>
</dbReference>